<dbReference type="PANTHER" id="PTHR35705:SF1">
    <property type="entry name" value="WPP DOMAIN-INTERACTING TAIL-ANCHORED PROTEIN 1"/>
    <property type="match status" value="1"/>
</dbReference>
<organism evidence="5 6">
    <name type="scientific">Lithospermum erythrorhizon</name>
    <name type="common">Purple gromwell</name>
    <name type="synonym">Lithospermum officinale var. erythrorhizon</name>
    <dbReference type="NCBI Taxonomy" id="34254"/>
    <lineage>
        <taxon>Eukaryota</taxon>
        <taxon>Viridiplantae</taxon>
        <taxon>Streptophyta</taxon>
        <taxon>Embryophyta</taxon>
        <taxon>Tracheophyta</taxon>
        <taxon>Spermatophyta</taxon>
        <taxon>Magnoliopsida</taxon>
        <taxon>eudicotyledons</taxon>
        <taxon>Gunneridae</taxon>
        <taxon>Pentapetalae</taxon>
        <taxon>asterids</taxon>
        <taxon>lamiids</taxon>
        <taxon>Boraginales</taxon>
        <taxon>Boraginaceae</taxon>
        <taxon>Boraginoideae</taxon>
        <taxon>Lithospermeae</taxon>
        <taxon>Lithospermum</taxon>
    </lineage>
</organism>
<evidence type="ECO:0000313" key="6">
    <source>
        <dbReference type="Proteomes" id="UP001454036"/>
    </source>
</evidence>
<evidence type="ECO:0000313" key="5">
    <source>
        <dbReference type="EMBL" id="GAA0152379.1"/>
    </source>
</evidence>
<sequence>MDVETSNHSSIAVDDGTSAELELESSNVDSLEVLSSKGDAVQGNEKPEEILTKIELDLAYSSEKLVNFNVLAIHVATRENDFEAFLSEEEPTFGDSALNALEFDILSGILDSEVNVLEKFVSTLQNEIDRISNNVASCEKLHVYEELLKQSLEQLSEIKEQSTNFQKIISFSGKHAEDLRFSEFTSLSDSDTKIKMQTTEQQRHILRLLEKSLARELDLEKKLNESKQNQELLKLGLQEELFFMEGEAESVWKRSFMAENYAEVLLSTSKELLSRLQVMQFSMNGLTQREESLNSKLHDYSAGMGTKDRKLLEQESTIEVLQNECRSLREANIELDKKLNHIKSGGASASNKVEQLERQLQETDVRLAHAVASSDATLEKQEMLNSTIKDMDNLITTLRSKVSTAEKQIAIVEYECITLSDTNTDLTEELSFLRGRIEGLEASLHDAEKQKRATTKDISIRIKLITDLVGQLPLERERLHKQIYLLTKDKKVMQNYLKKIQKNNLSSGDYHKEPTKATVEPDTTSKKSENKVTGTSCSISEEIKSSKDVSENENMRNIDARQMNFKYILFPMFALLISAAIAFWFEYQSGRI</sequence>
<feature type="transmembrane region" description="Helical" evidence="3">
    <location>
        <begin position="565"/>
        <end position="585"/>
    </location>
</feature>
<dbReference type="AlphaFoldDB" id="A0AAV3PL92"/>
<feature type="domain" description="WIT1/2 N-terminal helical bundle" evidence="4">
    <location>
        <begin position="46"/>
        <end position="171"/>
    </location>
</feature>
<gene>
    <name evidence="5" type="ORF">LIER_10877</name>
</gene>
<dbReference type="InterPro" id="IPR058610">
    <property type="entry name" value="WIT1_2_N"/>
</dbReference>
<evidence type="ECO:0000259" key="4">
    <source>
        <dbReference type="Pfam" id="PF26581"/>
    </source>
</evidence>
<keyword evidence="1" id="KW-0175">Coiled coil</keyword>
<feature type="region of interest" description="Disordered" evidence="2">
    <location>
        <begin position="1"/>
        <end position="20"/>
    </location>
</feature>
<evidence type="ECO:0000256" key="3">
    <source>
        <dbReference type="SAM" id="Phobius"/>
    </source>
</evidence>
<dbReference type="InterPro" id="IPR039976">
    <property type="entry name" value="WIT1/WIT2"/>
</dbReference>
<evidence type="ECO:0000256" key="1">
    <source>
        <dbReference type="SAM" id="Coils"/>
    </source>
</evidence>
<keyword evidence="3" id="KW-0812">Transmembrane</keyword>
<feature type="compositionally biased region" description="Polar residues" evidence="2">
    <location>
        <begin position="1"/>
        <end position="10"/>
    </location>
</feature>
<proteinExistence type="predicted"/>
<dbReference type="Pfam" id="PF26581">
    <property type="entry name" value="WIT1_2_N"/>
    <property type="match status" value="1"/>
</dbReference>
<accession>A0AAV3PL92</accession>
<evidence type="ECO:0000256" key="2">
    <source>
        <dbReference type="SAM" id="MobiDB-lite"/>
    </source>
</evidence>
<keyword evidence="3" id="KW-1133">Transmembrane helix</keyword>
<feature type="coiled-coil region" evidence="1">
    <location>
        <begin position="121"/>
        <end position="161"/>
    </location>
</feature>
<reference evidence="5 6" key="1">
    <citation type="submission" date="2024-01" db="EMBL/GenBank/DDBJ databases">
        <title>The complete chloroplast genome sequence of Lithospermum erythrorhizon: insights into the phylogenetic relationship among Boraginaceae species and the maternal lineages of purple gromwells.</title>
        <authorList>
            <person name="Okada T."/>
            <person name="Watanabe K."/>
        </authorList>
    </citation>
    <scope>NUCLEOTIDE SEQUENCE [LARGE SCALE GENOMIC DNA]</scope>
</reference>
<name>A0AAV3PL92_LITER</name>
<dbReference type="Gene3D" id="1.10.287.1490">
    <property type="match status" value="1"/>
</dbReference>
<keyword evidence="6" id="KW-1185">Reference proteome</keyword>
<protein>
    <recommendedName>
        <fullName evidence="4">WIT1/2 N-terminal helical bundle domain-containing protein</fullName>
    </recommendedName>
</protein>
<feature type="region of interest" description="Disordered" evidence="2">
    <location>
        <begin position="505"/>
        <end position="537"/>
    </location>
</feature>
<keyword evidence="3" id="KW-0472">Membrane</keyword>
<comment type="caution">
    <text evidence="5">The sequence shown here is derived from an EMBL/GenBank/DDBJ whole genome shotgun (WGS) entry which is preliminary data.</text>
</comment>
<dbReference type="PANTHER" id="PTHR35705">
    <property type="entry name" value="WPP DOMAIN-INTERACTING TAIL-ANCHORED PROTEIN 1"/>
    <property type="match status" value="1"/>
</dbReference>
<feature type="coiled-coil region" evidence="1">
    <location>
        <begin position="311"/>
        <end position="457"/>
    </location>
</feature>
<dbReference type="EMBL" id="BAABME010001971">
    <property type="protein sequence ID" value="GAA0152379.1"/>
    <property type="molecule type" value="Genomic_DNA"/>
</dbReference>
<dbReference type="Proteomes" id="UP001454036">
    <property type="component" value="Unassembled WGS sequence"/>
</dbReference>